<dbReference type="Pfam" id="PF00293">
    <property type="entry name" value="NUDIX"/>
    <property type="match status" value="1"/>
</dbReference>
<feature type="domain" description="Nudix hydrolase" evidence="4">
    <location>
        <begin position="10"/>
        <end position="153"/>
    </location>
</feature>
<gene>
    <name evidence="5" type="ORF">LPTSP4_22270</name>
</gene>
<comment type="similarity">
    <text evidence="3">Belongs to the Nudix hydrolase family.</text>
</comment>
<dbReference type="PROSITE" id="PS51462">
    <property type="entry name" value="NUDIX"/>
    <property type="match status" value="1"/>
</dbReference>
<evidence type="ECO:0000313" key="5">
    <source>
        <dbReference type="EMBL" id="GBF50700.1"/>
    </source>
</evidence>
<dbReference type="PROSITE" id="PS00893">
    <property type="entry name" value="NUDIX_BOX"/>
    <property type="match status" value="1"/>
</dbReference>
<proteinExistence type="inferred from homology"/>
<organism evidence="5 6">
    <name type="scientific">Leptospira ryugenii</name>
    <dbReference type="NCBI Taxonomy" id="1917863"/>
    <lineage>
        <taxon>Bacteria</taxon>
        <taxon>Pseudomonadati</taxon>
        <taxon>Spirochaetota</taxon>
        <taxon>Spirochaetia</taxon>
        <taxon>Leptospirales</taxon>
        <taxon>Leptospiraceae</taxon>
        <taxon>Leptospira</taxon>
    </lineage>
</organism>
<accession>A0A2P2E1E5</accession>
<dbReference type="InterPro" id="IPR020476">
    <property type="entry name" value="Nudix_hydrolase"/>
</dbReference>
<dbReference type="EMBL" id="BFBB01000007">
    <property type="protein sequence ID" value="GBF50700.1"/>
    <property type="molecule type" value="Genomic_DNA"/>
</dbReference>
<evidence type="ECO:0000256" key="2">
    <source>
        <dbReference type="ARBA" id="ARBA00022801"/>
    </source>
</evidence>
<dbReference type="SUPFAM" id="SSF55811">
    <property type="entry name" value="Nudix"/>
    <property type="match status" value="1"/>
</dbReference>
<sequence>MIDFFLKKKGLRVRVAAIIHDPKGKVLLIQQKKHGNGYWLLPGGGIEFGESAEDALKRELKEELDLVVLSSHFLFLNESIDPKKKRHLIQLNFQVKVRELVPKLNQKEQAISGFGFFTGKEIQNMDLRPDTKEFFKSKAPKAGIYYQSKWVAEP</sequence>
<reference evidence="5 6" key="1">
    <citation type="submission" date="2018-02" db="EMBL/GenBank/DDBJ databases">
        <title>Novel Leptospira species isolated from soil and water in Japan.</title>
        <authorList>
            <person name="Nakao R."/>
            <person name="Masuzawa T."/>
        </authorList>
    </citation>
    <scope>NUCLEOTIDE SEQUENCE [LARGE SCALE GENOMIC DNA]</scope>
    <source>
        <strain evidence="5 6">YH101</strain>
    </source>
</reference>
<keyword evidence="6" id="KW-1185">Reference proteome</keyword>
<dbReference type="Proteomes" id="UP000245133">
    <property type="component" value="Unassembled WGS sequence"/>
</dbReference>
<evidence type="ECO:0000256" key="3">
    <source>
        <dbReference type="RuleBase" id="RU003476"/>
    </source>
</evidence>
<dbReference type="InterPro" id="IPR020084">
    <property type="entry name" value="NUDIX_hydrolase_CS"/>
</dbReference>
<dbReference type="PANTHER" id="PTHR43046:SF14">
    <property type="entry name" value="MUTT_NUDIX FAMILY PROTEIN"/>
    <property type="match status" value="1"/>
</dbReference>
<dbReference type="AlphaFoldDB" id="A0A2P2E1E5"/>
<comment type="caution">
    <text evidence="5">The sequence shown here is derived from an EMBL/GenBank/DDBJ whole genome shotgun (WGS) entry which is preliminary data.</text>
</comment>
<evidence type="ECO:0000256" key="1">
    <source>
        <dbReference type="ARBA" id="ARBA00001946"/>
    </source>
</evidence>
<dbReference type="InterPro" id="IPR000086">
    <property type="entry name" value="NUDIX_hydrolase_dom"/>
</dbReference>
<keyword evidence="2 3" id="KW-0378">Hydrolase</keyword>
<comment type="cofactor">
    <cofactor evidence="1">
        <name>Mg(2+)</name>
        <dbReference type="ChEBI" id="CHEBI:18420"/>
    </cofactor>
</comment>
<dbReference type="PRINTS" id="PR00502">
    <property type="entry name" value="NUDIXFAMILY"/>
</dbReference>
<protein>
    <submittedName>
        <fullName evidence="5">ADP-ribose phosphorylase</fullName>
    </submittedName>
</protein>
<evidence type="ECO:0000313" key="6">
    <source>
        <dbReference type="Proteomes" id="UP000245133"/>
    </source>
</evidence>
<dbReference type="PANTHER" id="PTHR43046">
    <property type="entry name" value="GDP-MANNOSE MANNOSYL HYDROLASE"/>
    <property type="match status" value="1"/>
</dbReference>
<dbReference type="InterPro" id="IPR015797">
    <property type="entry name" value="NUDIX_hydrolase-like_dom_sf"/>
</dbReference>
<evidence type="ECO:0000259" key="4">
    <source>
        <dbReference type="PROSITE" id="PS51462"/>
    </source>
</evidence>
<dbReference type="Gene3D" id="3.90.79.10">
    <property type="entry name" value="Nucleoside Triphosphate Pyrophosphohydrolase"/>
    <property type="match status" value="1"/>
</dbReference>
<name>A0A2P2E1E5_9LEPT</name>
<dbReference type="GO" id="GO:0016787">
    <property type="term" value="F:hydrolase activity"/>
    <property type="evidence" value="ECO:0007669"/>
    <property type="project" value="UniProtKB-KW"/>
</dbReference>